<evidence type="ECO:0000256" key="1">
    <source>
        <dbReference type="SAM" id="Coils"/>
    </source>
</evidence>
<evidence type="ECO:0000259" key="4">
    <source>
        <dbReference type="Pfam" id="PF18741"/>
    </source>
</evidence>
<reference evidence="5 6" key="1">
    <citation type="submission" date="2019-02" db="EMBL/GenBank/DDBJ databases">
        <title>Deep-cultivation of Planctomycetes and their phenomic and genomic characterization uncovers novel biology.</title>
        <authorList>
            <person name="Wiegand S."/>
            <person name="Jogler M."/>
            <person name="Boedeker C."/>
            <person name="Pinto D."/>
            <person name="Vollmers J."/>
            <person name="Rivas-Marin E."/>
            <person name="Kohn T."/>
            <person name="Peeters S.H."/>
            <person name="Heuer A."/>
            <person name="Rast P."/>
            <person name="Oberbeckmann S."/>
            <person name="Bunk B."/>
            <person name="Jeske O."/>
            <person name="Meyerdierks A."/>
            <person name="Storesund J.E."/>
            <person name="Kallscheuer N."/>
            <person name="Luecker S."/>
            <person name="Lage O.M."/>
            <person name="Pohl T."/>
            <person name="Merkel B.J."/>
            <person name="Hornburger P."/>
            <person name="Mueller R.-W."/>
            <person name="Bruemmer F."/>
            <person name="Labrenz M."/>
            <person name="Spormann A.M."/>
            <person name="Op den Camp H."/>
            <person name="Overmann J."/>
            <person name="Amann R."/>
            <person name="Jetten M.S.M."/>
            <person name="Mascher T."/>
            <person name="Medema M.H."/>
            <person name="Devos D.P."/>
            <person name="Kaster A.-K."/>
            <person name="Ovreas L."/>
            <person name="Rohde M."/>
            <person name="Galperin M.Y."/>
            <person name="Jogler C."/>
        </authorList>
    </citation>
    <scope>NUCLEOTIDE SEQUENCE [LARGE SCALE GENOMIC DNA]</scope>
    <source>
        <strain evidence="5 6">Mal4</strain>
    </source>
</reference>
<evidence type="ECO:0000256" key="2">
    <source>
        <dbReference type="SAM" id="MobiDB-lite"/>
    </source>
</evidence>
<dbReference type="CDD" id="cd18808">
    <property type="entry name" value="SF1_C_Upf1"/>
    <property type="match status" value="1"/>
</dbReference>
<dbReference type="InterPro" id="IPR025103">
    <property type="entry name" value="DUF4011"/>
</dbReference>
<dbReference type="InterPro" id="IPR049468">
    <property type="entry name" value="Restrct_endonuc-II-like_dom"/>
</dbReference>
<dbReference type="PANTHER" id="PTHR10887:SF530">
    <property type="entry name" value="SUPERFAMILY I DNA HELICASES"/>
    <property type="match status" value="1"/>
</dbReference>
<dbReference type="InterPro" id="IPR045055">
    <property type="entry name" value="DNA2/NAM7-like"/>
</dbReference>
<dbReference type="InterPro" id="IPR027417">
    <property type="entry name" value="P-loop_NTPase"/>
</dbReference>
<protein>
    <submittedName>
        <fullName evidence="5">Uncharacterized protein</fullName>
    </submittedName>
</protein>
<feature type="coiled-coil region" evidence="1">
    <location>
        <begin position="883"/>
        <end position="913"/>
    </location>
</feature>
<evidence type="ECO:0000313" key="6">
    <source>
        <dbReference type="Proteomes" id="UP000320496"/>
    </source>
</evidence>
<dbReference type="Gene3D" id="3.40.50.300">
    <property type="entry name" value="P-loop containing nucleotide triphosphate hydrolases"/>
    <property type="match status" value="3"/>
</dbReference>
<dbReference type="SUPFAM" id="SSF52980">
    <property type="entry name" value="Restriction endonuclease-like"/>
    <property type="match status" value="1"/>
</dbReference>
<name>A0A517Z9P2_9PLAN</name>
<keyword evidence="1" id="KW-0175">Coiled coil</keyword>
<dbReference type="Pfam" id="PF13195">
    <property type="entry name" value="DUF4011"/>
    <property type="match status" value="1"/>
</dbReference>
<accession>A0A517Z9P2</accession>
<feature type="region of interest" description="Disordered" evidence="2">
    <location>
        <begin position="71"/>
        <end position="106"/>
    </location>
</feature>
<dbReference type="FunFam" id="3.40.960.10:FF:000002">
    <property type="entry name" value="DNA helicase related protein"/>
    <property type="match status" value="1"/>
</dbReference>
<dbReference type="SUPFAM" id="SSF52540">
    <property type="entry name" value="P-loop containing nucleoside triphosphate hydrolases"/>
    <property type="match status" value="1"/>
</dbReference>
<feature type="domain" description="DNA2/NAM7 helicase-like C-terminal" evidence="3">
    <location>
        <begin position="1338"/>
        <end position="1528"/>
    </location>
</feature>
<dbReference type="KEGG" id="mri:Mal4_35430"/>
<sequence length="1795" mass="202210">MTDIHSTIEEWRKNLLDLTRRNSLINCRFGSRGAIRLVAPGPEEVWQRICVNDDSMTFAWKNELVVLPPQSLDGASEEGASSPPLSSSPGGPAPDTASSGRESEVRTPTIEQCLASPLYQQHLLTDMSDRKLDQRLRRMRMRSSESLSEQGVHSLFLAFGLLKWFESHDSDVDCFSPLMLVPVDLKRATVGAPWTMKEYEDEVVPNYCLAQLLREQFGVEMPPLPTLQELEATGARAAYLEAVRESVSEIPRWGVEDAVLLNNFSFQKVAMWQDLGANVERIADHDLCRAIAGDKAALVTERVHLPAPEEFDDRVPPQDLHTILDCDSSQLEAILAARAGMNLVLDGPPGTGKSQTIANLIAEFLAAGKTVLFVSEKAAALEVVKRRLDQKHLGDFCLECHSHNANKKTVLQELKRCLELEEEQYSEQDDHLQALLDVRTQLNAYVRALHQRREPLGITAFEAHGRLARLGDQRPARVAAHAVGMTASDLTRVEKSFAQLLDSREVIEALETYPWRGCLIDEVSLSAEQDVKHHLERLADRAETVGRVFQELVTAGVLTAVPTARSLDEERRRLQEALKSPPVPARWFPLNTRQLAHAVLQAAEAREREGKLRVELDCYRDDVEQSFPDEAARRLLDGREEASLAGRWKIPQAATVRGQIEQLAEVSRGLNQLADQCRKVETAIADVVTRLTIGLSKPPRLKNLSRLLAVAHVIADTGALREVWFDAKRRAEIRVIAEKCAADVDRAESIRREHATRFMPQAFDRDARELVQEAAGFESLWKRWFGGFKAFQRRAGDLYVDEPPLSTSEFLADFQSLRDFHKAAAAPRRFEEEMPEALVSGPAGNTDWRRILTGLDSVEQLCGMISVSDELRTRLCSEGAIRRDELSDAATQLDEATRELNQALEELGQKIDLAAIGADATPGADVPVSELAAWSLEVAASVNQRLADLREVASQLREDRDVELAHLEEQRRHWSDLRKMRKADRRASGILEECDIRYESGPDPEHVAAAQWLKETLDRCHGEIPPASAAVAGSDEIRELVTESLETIRTTLDDQFLESWEFLRKQVFPIRKPVSVGITIVLEPFDRLAEWFRRMLEELPGLNAWMRYRESRAALQQLGLEGVLEEVLQGDYPIDAAWPAFQARFYRQWLDGVYREDGVLRNFNVGDHERNLEEFRNLDRRSIEAGHCRIRTRLLSDPHRPHAEGIDVPNSSELGVLLHECNKKNRHLPLRELFRKIPSVLMRLKPCLMMSPLAVSTYLQNPDLVFDLVIFDEASQVRPFDAVGAIYRGRQLVVAGDQRQLPPTNFFERMGAEEDEAAADEEGIVMSEYESILDICLSLQVSRKRLRWHYRSKREPLIAFSNHYFYNNDLVTFPSVFDVDGQTAVSHVYVPDGCWKSGGGGGINEIEAQRTAELVFEHFRNSPHKSLGVITFNQRQQLAVDDCLQELRKVRPEYESHFDTDRAEPLFIKNLENVQGDERDVILMSLGYGFDQHGKFHRRFGPLAREGGERRLNVAVTRAREQIILVSSIRSHDLDVSGLTHVGPKLLKAYLEFAERGVETLGAQREVDADAEFDSPFEQEVYEALRRKGLQVHTQVGCGGYRIDLAIVHPQRPGSYVLGVECDGVAYHSSRTARDRDRLRQEVLENGLGWRIVRVWSTDWIASPHSQVQRVLAAYQQAISTSDDASVQQDLASDDVDLAPRYVSRNTGDGPRPNFSTIEEVPEGYLAGRLQDIARRLGATQRDDLIRSVARDLGFARTGSRIRQRIDDCLRTQIADRVLTEDADGRVSLGADAGS</sequence>
<evidence type="ECO:0000313" key="5">
    <source>
        <dbReference type="EMBL" id="QDU39206.1"/>
    </source>
</evidence>
<dbReference type="OrthoDB" id="9757917at2"/>
<dbReference type="EMBL" id="CP036275">
    <property type="protein sequence ID" value="QDU39206.1"/>
    <property type="molecule type" value="Genomic_DNA"/>
</dbReference>
<keyword evidence="6" id="KW-1185">Reference proteome</keyword>
<feature type="compositionally biased region" description="Low complexity" evidence="2">
    <location>
        <begin position="77"/>
        <end position="94"/>
    </location>
</feature>
<dbReference type="InterPro" id="IPR041679">
    <property type="entry name" value="DNA2/NAM7-like_C"/>
</dbReference>
<organism evidence="5 6">
    <name type="scientific">Maioricimonas rarisocia</name>
    <dbReference type="NCBI Taxonomy" id="2528026"/>
    <lineage>
        <taxon>Bacteria</taxon>
        <taxon>Pseudomonadati</taxon>
        <taxon>Planctomycetota</taxon>
        <taxon>Planctomycetia</taxon>
        <taxon>Planctomycetales</taxon>
        <taxon>Planctomycetaceae</taxon>
        <taxon>Maioricimonas</taxon>
    </lineage>
</organism>
<dbReference type="InterPro" id="IPR047187">
    <property type="entry name" value="SF1_C_Upf1"/>
</dbReference>
<dbReference type="PANTHER" id="PTHR10887">
    <property type="entry name" value="DNA2/NAM7 HELICASE FAMILY"/>
    <property type="match status" value="1"/>
</dbReference>
<dbReference type="Proteomes" id="UP000320496">
    <property type="component" value="Chromosome"/>
</dbReference>
<evidence type="ECO:0000259" key="3">
    <source>
        <dbReference type="Pfam" id="PF13087"/>
    </source>
</evidence>
<proteinExistence type="predicted"/>
<dbReference type="RefSeq" id="WP_145370412.1">
    <property type="nucleotide sequence ID" value="NZ_CP036275.1"/>
</dbReference>
<feature type="domain" description="Restriction endonuclease type II-like" evidence="4">
    <location>
        <begin position="1577"/>
        <end position="1674"/>
    </location>
</feature>
<dbReference type="InterPro" id="IPR011335">
    <property type="entry name" value="Restrct_endonuc-II-like"/>
</dbReference>
<dbReference type="Gene3D" id="3.40.960.10">
    <property type="entry name" value="VSR Endonuclease"/>
    <property type="match status" value="1"/>
</dbReference>
<dbReference type="FunFam" id="3.40.50.300:FF:002063">
    <property type="entry name" value="DNA helicase related protein"/>
    <property type="match status" value="1"/>
</dbReference>
<gene>
    <name evidence="5" type="ORF">Mal4_35430</name>
</gene>
<dbReference type="Pfam" id="PF18741">
    <property type="entry name" value="MTES_1575"/>
    <property type="match status" value="1"/>
</dbReference>
<dbReference type="Pfam" id="PF13087">
    <property type="entry name" value="AAA_12"/>
    <property type="match status" value="1"/>
</dbReference>